<evidence type="ECO:0000256" key="1">
    <source>
        <dbReference type="SAM" id="MobiDB-lite"/>
    </source>
</evidence>
<dbReference type="PANTHER" id="PTHR33130:SF43">
    <property type="entry name" value="OS01G0688600 PROTEIN"/>
    <property type="match status" value="1"/>
</dbReference>
<accession>A0A3P6F7W2</accession>
<feature type="compositionally biased region" description="Basic and acidic residues" evidence="1">
    <location>
        <begin position="192"/>
        <end position="204"/>
    </location>
</feature>
<name>A0A3P6F7W2_BRAOL</name>
<dbReference type="Pfam" id="PF07797">
    <property type="entry name" value="DUF1639"/>
    <property type="match status" value="1"/>
</dbReference>
<organism evidence="2">
    <name type="scientific">Brassica oleracea</name>
    <name type="common">Wild cabbage</name>
    <dbReference type="NCBI Taxonomy" id="3712"/>
    <lineage>
        <taxon>Eukaryota</taxon>
        <taxon>Viridiplantae</taxon>
        <taxon>Streptophyta</taxon>
        <taxon>Embryophyta</taxon>
        <taxon>Tracheophyta</taxon>
        <taxon>Spermatophyta</taxon>
        <taxon>Magnoliopsida</taxon>
        <taxon>eudicotyledons</taxon>
        <taxon>Gunneridae</taxon>
        <taxon>Pentapetalae</taxon>
        <taxon>rosids</taxon>
        <taxon>malvids</taxon>
        <taxon>Brassicales</taxon>
        <taxon>Brassicaceae</taxon>
        <taxon>Brassiceae</taxon>
        <taxon>Brassica</taxon>
    </lineage>
</organism>
<reference evidence="2" key="1">
    <citation type="submission" date="2018-11" db="EMBL/GenBank/DDBJ databases">
        <authorList>
            <consortium name="Genoscope - CEA"/>
            <person name="William W."/>
        </authorList>
    </citation>
    <scope>NUCLEOTIDE SEQUENCE</scope>
</reference>
<protein>
    <submittedName>
        <fullName evidence="2">Uncharacterized protein</fullName>
    </submittedName>
</protein>
<dbReference type="EMBL" id="LR031877">
    <property type="protein sequence ID" value="VDD43701.1"/>
    <property type="molecule type" value="Genomic_DNA"/>
</dbReference>
<dbReference type="PANTHER" id="PTHR33130">
    <property type="entry name" value="PUTATIVE (DUF1639)-RELATED"/>
    <property type="match status" value="1"/>
</dbReference>
<dbReference type="AlphaFoldDB" id="A0A3P6F7W2"/>
<feature type="compositionally biased region" description="Basic and acidic residues" evidence="1">
    <location>
        <begin position="143"/>
        <end position="159"/>
    </location>
</feature>
<feature type="region of interest" description="Disordered" evidence="1">
    <location>
        <begin position="42"/>
        <end position="111"/>
    </location>
</feature>
<gene>
    <name evidence="2" type="ORF">BOLC5T31248H</name>
</gene>
<feature type="compositionally biased region" description="Basic and acidic residues" evidence="1">
    <location>
        <begin position="172"/>
        <end position="181"/>
    </location>
</feature>
<evidence type="ECO:0000313" key="2">
    <source>
        <dbReference type="EMBL" id="VDD43701.1"/>
    </source>
</evidence>
<dbReference type="InterPro" id="IPR012438">
    <property type="entry name" value="DUF1639"/>
</dbReference>
<proteinExistence type="predicted"/>
<feature type="region of interest" description="Disordered" evidence="1">
    <location>
        <begin position="1"/>
        <end position="20"/>
    </location>
</feature>
<feature type="region of interest" description="Disordered" evidence="1">
    <location>
        <begin position="135"/>
        <end position="204"/>
    </location>
</feature>
<sequence>MVFRGEMTTTTARPERPKTLHNFTLPSLKWGSQRHLTCTKIESVSSGGSGDHRLRRRSPPLRFSDSSVAIPASGEAEHRSRSSNRNSQHRRLRNAPLKSTDDGGVEEEEEGIEEFRVKIMSDLKTVRDKITQSMYALGEQDEEQQRRTDGSGQEEKEVSPVKPWNLRKRRAACKEPAEERIVNPSPPPSRNDPTRVVKERGGAVEAETTAKEMMVRPKFSVKLSKKEIEEDFMAVVGHRPPRRPKKRPRTVQKKLDSLHPAFYLTEVTLDDYKVEETKVRLS</sequence>